<dbReference type="AlphaFoldDB" id="A0A448XG32"/>
<dbReference type="Proteomes" id="UP000784294">
    <property type="component" value="Unassembled WGS sequence"/>
</dbReference>
<proteinExistence type="predicted"/>
<comment type="caution">
    <text evidence="1">The sequence shown here is derived from an EMBL/GenBank/DDBJ whole genome shotgun (WGS) entry which is preliminary data.</text>
</comment>
<dbReference type="EMBL" id="CAAALY010250335">
    <property type="protein sequence ID" value="VEL35650.1"/>
    <property type="molecule type" value="Genomic_DNA"/>
</dbReference>
<evidence type="ECO:0000313" key="1">
    <source>
        <dbReference type="EMBL" id="VEL35650.1"/>
    </source>
</evidence>
<accession>A0A448XG32</accession>
<organism evidence="1 2">
    <name type="scientific">Protopolystoma xenopodis</name>
    <dbReference type="NCBI Taxonomy" id="117903"/>
    <lineage>
        <taxon>Eukaryota</taxon>
        <taxon>Metazoa</taxon>
        <taxon>Spiralia</taxon>
        <taxon>Lophotrochozoa</taxon>
        <taxon>Platyhelminthes</taxon>
        <taxon>Monogenea</taxon>
        <taxon>Polyopisthocotylea</taxon>
        <taxon>Polystomatidea</taxon>
        <taxon>Polystomatidae</taxon>
        <taxon>Protopolystoma</taxon>
    </lineage>
</organism>
<reference evidence="1" key="1">
    <citation type="submission" date="2018-11" db="EMBL/GenBank/DDBJ databases">
        <authorList>
            <consortium name="Pathogen Informatics"/>
        </authorList>
    </citation>
    <scope>NUCLEOTIDE SEQUENCE</scope>
</reference>
<gene>
    <name evidence="1" type="ORF">PXEA_LOCUS29090</name>
</gene>
<protein>
    <submittedName>
        <fullName evidence="1">Uncharacterized protein</fullName>
    </submittedName>
</protein>
<name>A0A448XG32_9PLAT</name>
<sequence>MVKYTMLQLGIESGKGKPVLPNIAVINQFRITTTKTVRADCLLFSSIFSYPSIQYFGLFANLELLLPADANVFYAIARSPGQLGINSASSSQCAHHFGVPSSPSSSSSSASCSPMHLPSRPAYPPLQSANIRSRPAPSAGGVVNSLAWLGLLLGGVTKPTSIVASGWTSGGTCSSGFTSDVPTTIAETTDQFPVSQWLADLEEGAVVCLLRRSRQVDSSSRPTW</sequence>
<keyword evidence="2" id="KW-1185">Reference proteome</keyword>
<evidence type="ECO:0000313" key="2">
    <source>
        <dbReference type="Proteomes" id="UP000784294"/>
    </source>
</evidence>